<evidence type="ECO:0000313" key="3">
    <source>
        <dbReference type="EMBL" id="KAK7867251.1"/>
    </source>
</evidence>
<dbReference type="Gene3D" id="1.10.10.2010">
    <property type="match status" value="1"/>
</dbReference>
<organism evidence="3 4">
    <name type="scientific">Gryllus longicercus</name>
    <dbReference type="NCBI Taxonomy" id="2509291"/>
    <lineage>
        <taxon>Eukaryota</taxon>
        <taxon>Metazoa</taxon>
        <taxon>Ecdysozoa</taxon>
        <taxon>Arthropoda</taxon>
        <taxon>Hexapoda</taxon>
        <taxon>Insecta</taxon>
        <taxon>Pterygota</taxon>
        <taxon>Neoptera</taxon>
        <taxon>Polyneoptera</taxon>
        <taxon>Orthoptera</taxon>
        <taxon>Ensifera</taxon>
        <taxon>Gryllidea</taxon>
        <taxon>Grylloidea</taxon>
        <taxon>Gryllidae</taxon>
        <taxon>Gryllinae</taxon>
        <taxon>Gryllus</taxon>
    </lineage>
</organism>
<name>A0AAN9VQZ1_9ORTH</name>
<dbReference type="EMBL" id="JAZDUA010000124">
    <property type="protein sequence ID" value="KAK7867251.1"/>
    <property type="molecule type" value="Genomic_DNA"/>
</dbReference>
<feature type="region of interest" description="Disordered" evidence="1">
    <location>
        <begin position="104"/>
        <end position="126"/>
    </location>
</feature>
<dbReference type="Pfam" id="PF16725">
    <property type="entry name" value="Nucleolin_bd"/>
    <property type="match status" value="1"/>
</dbReference>
<evidence type="ECO:0000313" key="4">
    <source>
        <dbReference type="Proteomes" id="UP001378592"/>
    </source>
</evidence>
<gene>
    <name evidence="3" type="ORF">R5R35_000240</name>
</gene>
<dbReference type="InterPro" id="IPR031996">
    <property type="entry name" value="NVL2_nucleolin-bd"/>
</dbReference>
<proteinExistence type="predicted"/>
<feature type="compositionally biased region" description="Acidic residues" evidence="1">
    <location>
        <begin position="107"/>
        <end position="126"/>
    </location>
</feature>
<dbReference type="InterPro" id="IPR038100">
    <property type="entry name" value="NLV2_N_sf"/>
</dbReference>
<accession>A0AAN9VQZ1</accession>
<protein>
    <recommendedName>
        <fullName evidence="2">NVL2 nucleolin binding domain-containing protein</fullName>
    </recommendedName>
</protein>
<dbReference type="Proteomes" id="UP001378592">
    <property type="component" value="Unassembled WGS sequence"/>
</dbReference>
<dbReference type="AlphaFoldDB" id="A0AAN9VQZ1"/>
<reference evidence="3 4" key="1">
    <citation type="submission" date="2024-03" db="EMBL/GenBank/DDBJ databases">
        <title>The genome assembly and annotation of the cricket Gryllus longicercus Weissman &amp; Gray.</title>
        <authorList>
            <person name="Szrajer S."/>
            <person name="Gray D."/>
            <person name="Ylla G."/>
        </authorList>
    </citation>
    <scope>NUCLEOTIDE SEQUENCE [LARGE SCALE GENOMIC DNA]</scope>
    <source>
        <strain evidence="3">DAG 2021-001</strain>
        <tissue evidence="3">Whole body minus gut</tissue>
    </source>
</reference>
<keyword evidence="4" id="KW-1185">Reference proteome</keyword>
<feature type="domain" description="NVL2 nucleolin binding" evidence="2">
    <location>
        <begin position="34"/>
        <end position="101"/>
    </location>
</feature>
<sequence length="205" mass="23736">MNAMGRLNASTEIIPLQGPSGRNEARFRQNFRPKPKPYFVDPHIVPRVKQYLEDHKDTVHVDMDAMVDELQRKYKDYARRKRNAFKQSVDKAFKTVLQQYGVSGDYDGGDLENSESSDEEMYSEDVSLENSSNTQAAGQLMNMYMNRPGLSVTPGLRPSDRMNLLSYQRPVLHRLHHHGDGIYIRPSIKQEPLEFRQRGFTAFQR</sequence>
<feature type="region of interest" description="Disordered" evidence="1">
    <location>
        <begin position="1"/>
        <end position="24"/>
    </location>
</feature>
<evidence type="ECO:0000259" key="2">
    <source>
        <dbReference type="Pfam" id="PF16725"/>
    </source>
</evidence>
<evidence type="ECO:0000256" key="1">
    <source>
        <dbReference type="SAM" id="MobiDB-lite"/>
    </source>
</evidence>
<comment type="caution">
    <text evidence="3">The sequence shown here is derived from an EMBL/GenBank/DDBJ whole genome shotgun (WGS) entry which is preliminary data.</text>
</comment>